<evidence type="ECO:0000256" key="3">
    <source>
        <dbReference type="ARBA" id="ARBA00022833"/>
    </source>
</evidence>
<evidence type="ECO:0000313" key="7">
    <source>
        <dbReference type="Proteomes" id="UP001432027"/>
    </source>
</evidence>
<dbReference type="PROSITE" id="PS51144">
    <property type="entry name" value="ALPHA_CA_2"/>
    <property type="match status" value="1"/>
</dbReference>
<dbReference type="EC" id="4.2.1.1" evidence="4"/>
<feature type="signal peptide" evidence="4">
    <location>
        <begin position="1"/>
        <end position="23"/>
    </location>
</feature>
<comment type="caution">
    <text evidence="6">The sequence shown here is derived from an EMBL/GenBank/DDBJ whole genome shotgun (WGS) entry which is preliminary data.</text>
</comment>
<evidence type="ECO:0000259" key="5">
    <source>
        <dbReference type="PROSITE" id="PS51144"/>
    </source>
</evidence>
<accession>A0AAV5UDU5</accession>
<evidence type="ECO:0000256" key="4">
    <source>
        <dbReference type="RuleBase" id="RU367011"/>
    </source>
</evidence>
<reference evidence="6" key="1">
    <citation type="submission" date="2023-10" db="EMBL/GenBank/DDBJ databases">
        <title>Genome assembly of Pristionchus species.</title>
        <authorList>
            <person name="Yoshida K."/>
            <person name="Sommer R.J."/>
        </authorList>
    </citation>
    <scope>NUCLEOTIDE SEQUENCE</scope>
    <source>
        <strain evidence="6">RS0144</strain>
    </source>
</reference>
<dbReference type="InterPro" id="IPR001148">
    <property type="entry name" value="CA_dom"/>
</dbReference>
<gene>
    <name evidence="6" type="ORF">PENTCL1PPCAC_26669</name>
</gene>
<dbReference type="GO" id="GO:0005737">
    <property type="term" value="C:cytoplasm"/>
    <property type="evidence" value="ECO:0007669"/>
    <property type="project" value="TreeGrafter"/>
</dbReference>
<dbReference type="GO" id="GO:0008270">
    <property type="term" value="F:zinc ion binding"/>
    <property type="evidence" value="ECO:0007669"/>
    <property type="project" value="UniProtKB-UniRule"/>
</dbReference>
<dbReference type="InterPro" id="IPR036398">
    <property type="entry name" value="CA_dom_sf"/>
</dbReference>
<proteinExistence type="inferred from homology"/>
<dbReference type="PANTHER" id="PTHR18952:SF250">
    <property type="entry name" value="CARBONIC ANHYDRASE 5-RELATED"/>
    <property type="match status" value="1"/>
</dbReference>
<dbReference type="Pfam" id="PF00194">
    <property type="entry name" value="Carb_anhydrase"/>
    <property type="match status" value="1"/>
</dbReference>
<comment type="similarity">
    <text evidence="1 4">Belongs to the alpha-carbonic anhydrase family.</text>
</comment>
<sequence length="306" mass="34166">MHSSLSSFTFYLILLVQAYGVSSASWGYGYKNGPQTWSGACQTGLRQTPIDIRTMDTDYALMDRVNFIGYDQVAGVTVQNNGHTVSAAGFAEWDKKPYISGGALDGKYYLQQFHLHWGQQDHEGSEHKIGGLSYPAELHLVHQKDGLSLGEALTRGDGLAVVGVFLNIAENGEPLAALSQKLNEVIYSGNETEIEKIRPRSLLPSLTDAFYRYEGSLTTPACSEAVQWILLAEPITVTRNQLEQLRKIRNTEGEEHESNFRPTLPLNGRRIRFRPAQYDRLRFCSSSYSISLFITVISSILAKTFF</sequence>
<keyword evidence="4" id="KW-0732">Signal</keyword>
<evidence type="ECO:0000256" key="1">
    <source>
        <dbReference type="ARBA" id="ARBA00010718"/>
    </source>
</evidence>
<comment type="function">
    <text evidence="4">Reversible hydration of carbon dioxide.</text>
</comment>
<dbReference type="EMBL" id="BTSX01000006">
    <property type="protein sequence ID" value="GMT04495.1"/>
    <property type="molecule type" value="Genomic_DNA"/>
</dbReference>
<organism evidence="6 7">
    <name type="scientific">Pristionchus entomophagus</name>
    <dbReference type="NCBI Taxonomy" id="358040"/>
    <lineage>
        <taxon>Eukaryota</taxon>
        <taxon>Metazoa</taxon>
        <taxon>Ecdysozoa</taxon>
        <taxon>Nematoda</taxon>
        <taxon>Chromadorea</taxon>
        <taxon>Rhabditida</taxon>
        <taxon>Rhabditina</taxon>
        <taxon>Diplogasteromorpha</taxon>
        <taxon>Diplogasteroidea</taxon>
        <taxon>Neodiplogasteridae</taxon>
        <taxon>Pristionchus</taxon>
    </lineage>
</organism>
<dbReference type="SMART" id="SM01057">
    <property type="entry name" value="Carb_anhydrase"/>
    <property type="match status" value="1"/>
</dbReference>
<dbReference type="Gene3D" id="3.10.200.10">
    <property type="entry name" value="Alpha carbonic anhydrase"/>
    <property type="match status" value="1"/>
</dbReference>
<dbReference type="CDD" id="cd00326">
    <property type="entry name" value="alpha_CA"/>
    <property type="match status" value="1"/>
</dbReference>
<name>A0AAV5UDU5_9BILA</name>
<evidence type="ECO:0000313" key="6">
    <source>
        <dbReference type="EMBL" id="GMT04495.1"/>
    </source>
</evidence>
<dbReference type="PROSITE" id="PS00162">
    <property type="entry name" value="ALPHA_CA_1"/>
    <property type="match status" value="1"/>
</dbReference>
<feature type="chain" id="PRO_5043108269" description="Carbonic anhydrase" evidence="4">
    <location>
        <begin position="24"/>
        <end position="306"/>
    </location>
</feature>
<dbReference type="SUPFAM" id="SSF51069">
    <property type="entry name" value="Carbonic anhydrase"/>
    <property type="match status" value="1"/>
</dbReference>
<dbReference type="AlphaFoldDB" id="A0AAV5UDU5"/>
<dbReference type="PANTHER" id="PTHR18952">
    <property type="entry name" value="CARBONIC ANHYDRASE"/>
    <property type="match status" value="1"/>
</dbReference>
<protein>
    <recommendedName>
        <fullName evidence="4">Carbonic anhydrase</fullName>
        <ecNumber evidence="4">4.2.1.1</ecNumber>
    </recommendedName>
</protein>
<keyword evidence="3 4" id="KW-0862">Zinc</keyword>
<feature type="domain" description="Alpha-carbonic anhydrase" evidence="5">
    <location>
        <begin position="24"/>
        <end position="275"/>
    </location>
</feature>
<keyword evidence="7" id="KW-1185">Reference proteome</keyword>
<dbReference type="Proteomes" id="UP001432027">
    <property type="component" value="Unassembled WGS sequence"/>
</dbReference>
<comment type="cofactor">
    <cofactor evidence="4">
        <name>Zn(2+)</name>
        <dbReference type="ChEBI" id="CHEBI:29105"/>
    </cofactor>
</comment>
<evidence type="ECO:0000256" key="2">
    <source>
        <dbReference type="ARBA" id="ARBA00022723"/>
    </source>
</evidence>
<dbReference type="GO" id="GO:0004089">
    <property type="term" value="F:carbonate dehydratase activity"/>
    <property type="evidence" value="ECO:0007669"/>
    <property type="project" value="UniProtKB-UniRule"/>
</dbReference>
<dbReference type="InterPro" id="IPR023561">
    <property type="entry name" value="Carbonic_anhydrase_a-class"/>
</dbReference>
<dbReference type="InterPro" id="IPR018338">
    <property type="entry name" value="Carbonic_anhydrase_a-class_CS"/>
</dbReference>
<comment type="catalytic activity">
    <reaction evidence="4">
        <text>hydrogencarbonate + H(+) = CO2 + H2O</text>
        <dbReference type="Rhea" id="RHEA:10748"/>
        <dbReference type="ChEBI" id="CHEBI:15377"/>
        <dbReference type="ChEBI" id="CHEBI:15378"/>
        <dbReference type="ChEBI" id="CHEBI:16526"/>
        <dbReference type="ChEBI" id="CHEBI:17544"/>
        <dbReference type="EC" id="4.2.1.1"/>
    </reaction>
</comment>
<keyword evidence="2 4" id="KW-0479">Metal-binding</keyword>
<keyword evidence="4" id="KW-0456">Lyase</keyword>